<gene>
    <name evidence="11" type="ORF">ACOC_LOCUS10910</name>
</gene>
<evidence type="ECO:0000256" key="7">
    <source>
        <dbReference type="ARBA" id="ARBA00022989"/>
    </source>
</evidence>
<reference evidence="13" key="1">
    <citation type="submission" date="2016-04" db="UniProtKB">
        <authorList>
            <consortium name="WormBaseParasite"/>
        </authorList>
    </citation>
    <scope>IDENTIFICATION</scope>
</reference>
<evidence type="ECO:0000313" key="11">
    <source>
        <dbReference type="EMBL" id="VDM62495.1"/>
    </source>
</evidence>
<dbReference type="InterPro" id="IPR023601">
    <property type="entry name" value="Golgi_SNAP_su1"/>
</dbReference>
<comment type="similarity">
    <text evidence="2">Belongs to the GOSR1 family.</text>
</comment>
<dbReference type="OrthoDB" id="1927044at2759"/>
<evidence type="ECO:0000256" key="8">
    <source>
        <dbReference type="ARBA" id="ARBA00023034"/>
    </source>
</evidence>
<protein>
    <recommendedName>
        <fullName evidence="3">Golgi SNAP receptor complex member 1</fullName>
    </recommendedName>
</protein>
<evidence type="ECO:0000256" key="6">
    <source>
        <dbReference type="ARBA" id="ARBA00022927"/>
    </source>
</evidence>
<reference evidence="11 12" key="2">
    <citation type="submission" date="2018-11" db="EMBL/GenBank/DDBJ databases">
        <authorList>
            <consortium name="Pathogen Informatics"/>
        </authorList>
    </citation>
    <scope>NUCLEOTIDE SEQUENCE [LARGE SCALE GENOMIC DNA]</scope>
    <source>
        <strain evidence="11 12">Costa Rica</strain>
    </source>
</reference>
<dbReference type="STRING" id="334426.A0A158PL44"/>
<dbReference type="OMA" id="EILRDYC"/>
<evidence type="ECO:0000256" key="4">
    <source>
        <dbReference type="ARBA" id="ARBA00022448"/>
    </source>
</evidence>
<keyword evidence="12" id="KW-1185">Reference proteome</keyword>
<keyword evidence="5 10" id="KW-0812">Transmembrane</keyword>
<evidence type="ECO:0000256" key="5">
    <source>
        <dbReference type="ARBA" id="ARBA00022692"/>
    </source>
</evidence>
<dbReference type="PANTHER" id="PTHR21094">
    <property type="entry name" value="GOS-28 SNARE- RELATED"/>
    <property type="match status" value="1"/>
</dbReference>
<dbReference type="WBParaSite" id="ACOC_0001090901-mRNA-1">
    <property type="protein sequence ID" value="ACOC_0001090901-mRNA-1"/>
    <property type="gene ID" value="ACOC_0001090901"/>
</dbReference>
<keyword evidence="4" id="KW-0813">Transport</keyword>
<evidence type="ECO:0000256" key="10">
    <source>
        <dbReference type="SAM" id="Phobius"/>
    </source>
</evidence>
<evidence type="ECO:0000256" key="3">
    <source>
        <dbReference type="ARBA" id="ARBA00015612"/>
    </source>
</evidence>
<dbReference type="GO" id="GO:0000139">
    <property type="term" value="C:Golgi membrane"/>
    <property type="evidence" value="ECO:0007669"/>
    <property type="project" value="UniProtKB-SubCell"/>
</dbReference>
<organism evidence="13">
    <name type="scientific">Angiostrongylus costaricensis</name>
    <name type="common">Nematode worm</name>
    <dbReference type="NCBI Taxonomy" id="334426"/>
    <lineage>
        <taxon>Eukaryota</taxon>
        <taxon>Metazoa</taxon>
        <taxon>Ecdysozoa</taxon>
        <taxon>Nematoda</taxon>
        <taxon>Chromadorea</taxon>
        <taxon>Rhabditida</taxon>
        <taxon>Rhabditina</taxon>
        <taxon>Rhabditomorpha</taxon>
        <taxon>Strongyloidea</taxon>
        <taxon>Metastrongylidae</taxon>
        <taxon>Angiostrongylus</taxon>
    </lineage>
</organism>
<evidence type="ECO:0000256" key="1">
    <source>
        <dbReference type="ARBA" id="ARBA00004409"/>
    </source>
</evidence>
<evidence type="ECO:0000313" key="12">
    <source>
        <dbReference type="Proteomes" id="UP000267027"/>
    </source>
</evidence>
<dbReference type="GO" id="GO:0015031">
    <property type="term" value="P:protein transport"/>
    <property type="evidence" value="ECO:0007669"/>
    <property type="project" value="UniProtKB-KW"/>
</dbReference>
<dbReference type="EMBL" id="UYYA01004571">
    <property type="protein sequence ID" value="VDM62495.1"/>
    <property type="molecule type" value="Genomic_DNA"/>
</dbReference>
<evidence type="ECO:0000256" key="2">
    <source>
        <dbReference type="ARBA" id="ARBA00008473"/>
    </source>
</evidence>
<comment type="subcellular location">
    <subcellularLocation>
        <location evidence="1">Golgi apparatus membrane</location>
        <topology evidence="1">Single-pass type IV membrane protein</topology>
    </subcellularLocation>
</comment>
<evidence type="ECO:0000313" key="13">
    <source>
        <dbReference type="WBParaSite" id="ACOC_0001090901-mRNA-1"/>
    </source>
</evidence>
<keyword evidence="7 10" id="KW-1133">Transmembrane helix</keyword>
<dbReference type="GO" id="GO:0031201">
    <property type="term" value="C:SNARE complex"/>
    <property type="evidence" value="ECO:0007669"/>
    <property type="project" value="TreeGrafter"/>
</dbReference>
<dbReference type="PANTHER" id="PTHR21094:SF2">
    <property type="entry name" value="GOLGI SNAP RECEPTOR COMPLEX MEMBER 1"/>
    <property type="match status" value="1"/>
</dbReference>
<dbReference type="GO" id="GO:0006888">
    <property type="term" value="P:endoplasmic reticulum to Golgi vesicle-mediated transport"/>
    <property type="evidence" value="ECO:0007669"/>
    <property type="project" value="InterPro"/>
</dbReference>
<dbReference type="GO" id="GO:0005797">
    <property type="term" value="C:Golgi medial cisterna"/>
    <property type="evidence" value="ECO:0007669"/>
    <property type="project" value="TreeGrafter"/>
</dbReference>
<dbReference type="GO" id="GO:0005484">
    <property type="term" value="F:SNAP receptor activity"/>
    <property type="evidence" value="ECO:0007669"/>
    <property type="project" value="TreeGrafter"/>
</dbReference>
<keyword evidence="9 10" id="KW-0472">Membrane</keyword>
<name>A0A158PL44_ANGCS</name>
<dbReference type="Proteomes" id="UP000267027">
    <property type="component" value="Unassembled WGS sequence"/>
</dbReference>
<feature type="transmembrane region" description="Helical" evidence="10">
    <location>
        <begin position="194"/>
        <end position="213"/>
    </location>
</feature>
<dbReference type="AlphaFoldDB" id="A0A158PL44"/>
<keyword evidence="8" id="KW-0333">Golgi apparatus</keyword>
<dbReference type="GO" id="GO:0048219">
    <property type="term" value="P:inter-Golgi cisterna vesicle-mediated transport"/>
    <property type="evidence" value="ECO:0007669"/>
    <property type="project" value="TreeGrafter"/>
</dbReference>
<dbReference type="GO" id="GO:0006906">
    <property type="term" value="P:vesicle fusion"/>
    <property type="evidence" value="ECO:0007669"/>
    <property type="project" value="TreeGrafter"/>
</dbReference>
<evidence type="ECO:0000256" key="9">
    <source>
        <dbReference type="ARBA" id="ARBA00023136"/>
    </source>
</evidence>
<dbReference type="GO" id="GO:0005801">
    <property type="term" value="C:cis-Golgi network"/>
    <property type="evidence" value="ECO:0007669"/>
    <property type="project" value="InterPro"/>
</dbReference>
<keyword evidence="6" id="KW-0653">Protein transport</keyword>
<accession>A0A158PL44</accession>
<sequence length="214" mass="24755">MSEVWEALRKRARAAENSIDVKLVSLNKLNSNPGRLDSDEKTISTRQALFDTLTEEIEGLLTKLTHVNDEMNEVVGSQSSAGWATNPAVQHTLRRHREILRDYSIEFRRARDNVHQQLQRESLLSGGINESTKEGSCLNNRVKGSELYLKENEHIKSCDKLLDEQMKYVFKYFHHYPLINSAMQKIQYKKRKDAVILACVISFCTIIFLYYIMS</sequence>
<proteinExistence type="inferred from homology"/>